<dbReference type="PANTHER" id="PTHR33732">
    <property type="entry name" value="REF/SRPP-LIKE PROTEIN OS05G0151300/LOC_OS05G05940"/>
    <property type="match status" value="1"/>
</dbReference>
<evidence type="ECO:0000313" key="3">
    <source>
        <dbReference type="Proteomes" id="UP001497392"/>
    </source>
</evidence>
<dbReference type="PANTHER" id="PTHR33732:SF3">
    <property type="entry name" value="OS07G0671800 PROTEIN"/>
    <property type="match status" value="1"/>
</dbReference>
<comment type="similarity">
    <text evidence="1">Belongs to the REF/SRPP family.</text>
</comment>
<organism evidence="2 3">
    <name type="scientific">Coccomyxa viridis</name>
    <dbReference type="NCBI Taxonomy" id="1274662"/>
    <lineage>
        <taxon>Eukaryota</taxon>
        <taxon>Viridiplantae</taxon>
        <taxon>Chlorophyta</taxon>
        <taxon>core chlorophytes</taxon>
        <taxon>Trebouxiophyceae</taxon>
        <taxon>Trebouxiophyceae incertae sedis</taxon>
        <taxon>Coccomyxaceae</taxon>
        <taxon>Coccomyxa</taxon>
    </lineage>
</organism>
<evidence type="ECO:0000313" key="2">
    <source>
        <dbReference type="EMBL" id="CAL5219756.1"/>
    </source>
</evidence>
<protein>
    <submittedName>
        <fullName evidence="2">G1656 protein</fullName>
    </submittedName>
</protein>
<comment type="caution">
    <text evidence="2">The sequence shown here is derived from an EMBL/GenBank/DDBJ whole genome shotgun (WGS) entry which is preliminary data.</text>
</comment>
<name>A0ABP1FLF7_9CHLO</name>
<dbReference type="Proteomes" id="UP001497392">
    <property type="component" value="Unassembled WGS sequence"/>
</dbReference>
<keyword evidence="3" id="KW-1185">Reference proteome</keyword>
<evidence type="ECO:0000256" key="1">
    <source>
        <dbReference type="ARBA" id="ARBA00009737"/>
    </source>
</evidence>
<sequence>MTAEKTVEKKMDGYKRLGFVSDYSTLAWNKSTGVASGVYGYSKGFVPKSLNPTVEFWEKKVSEIGSPVLAKLHDNSDYVLHAVDNTVDSTMKKGGEYVDGGSKMWDKKVNSQDGLHGGNVHHFQDARFKWVSSIESAIDYIKKEGIQGTAQTAVGLVANALEDAKQLPSYLGKESQVVMHRLGEAFDKLKTYPAVQKLLATFQPSVDYAKDRYSKAHGAVVSNPRYAGVYKNLANTVDKVSTTVKDNKYYQATYSRISPYADPAYEQIEPYVEAAHSHLKPVSVNGKA</sequence>
<dbReference type="Pfam" id="PF05755">
    <property type="entry name" value="REF"/>
    <property type="match status" value="1"/>
</dbReference>
<accession>A0ABP1FLF7</accession>
<dbReference type="InterPro" id="IPR008802">
    <property type="entry name" value="REF"/>
</dbReference>
<gene>
    <name evidence="2" type="primary">g1656</name>
    <name evidence="2" type="ORF">VP750_LOCUS1415</name>
</gene>
<reference evidence="2 3" key="1">
    <citation type="submission" date="2024-06" db="EMBL/GenBank/DDBJ databases">
        <authorList>
            <person name="Kraege A."/>
            <person name="Thomma B."/>
        </authorList>
    </citation>
    <scope>NUCLEOTIDE SEQUENCE [LARGE SCALE GENOMIC DNA]</scope>
</reference>
<proteinExistence type="inferred from homology"/>
<dbReference type="EMBL" id="CAXHTA020000002">
    <property type="protein sequence ID" value="CAL5219756.1"/>
    <property type="molecule type" value="Genomic_DNA"/>
</dbReference>